<dbReference type="AlphaFoldDB" id="A0A8J4CMU6"/>
<proteinExistence type="predicted"/>
<comment type="caution">
    <text evidence="2">The sequence shown here is derived from an EMBL/GenBank/DDBJ whole genome shotgun (WGS) entry which is preliminary data.</text>
</comment>
<keyword evidence="3" id="KW-1185">Reference proteome</keyword>
<feature type="region of interest" description="Disordered" evidence="1">
    <location>
        <begin position="42"/>
        <end position="79"/>
    </location>
</feature>
<feature type="compositionally biased region" description="Low complexity" evidence="1">
    <location>
        <begin position="63"/>
        <end position="76"/>
    </location>
</feature>
<evidence type="ECO:0000313" key="2">
    <source>
        <dbReference type="EMBL" id="GIL86351.1"/>
    </source>
</evidence>
<evidence type="ECO:0000256" key="1">
    <source>
        <dbReference type="SAM" id="MobiDB-lite"/>
    </source>
</evidence>
<name>A0A8J4CMU6_9CHLO</name>
<feature type="compositionally biased region" description="Gly residues" evidence="1">
    <location>
        <begin position="52"/>
        <end position="62"/>
    </location>
</feature>
<gene>
    <name evidence="2" type="ORF">Vretifemale_14648</name>
</gene>
<reference evidence="2" key="1">
    <citation type="journal article" date="2021" name="Proc. Natl. Acad. Sci. U.S.A.">
        <title>Three genomes in the algal genus Volvox reveal the fate of a haploid sex-determining region after a transition to homothallism.</title>
        <authorList>
            <person name="Yamamoto K."/>
            <person name="Hamaji T."/>
            <person name="Kawai-Toyooka H."/>
            <person name="Matsuzaki R."/>
            <person name="Takahashi F."/>
            <person name="Nishimura Y."/>
            <person name="Kawachi M."/>
            <person name="Noguchi H."/>
            <person name="Minakuchi Y."/>
            <person name="Umen J.G."/>
            <person name="Toyoda A."/>
            <person name="Nozaki H."/>
        </authorList>
    </citation>
    <scope>NUCLEOTIDE SEQUENCE</scope>
    <source>
        <strain evidence="2">NIES-3786</strain>
    </source>
</reference>
<feature type="non-terminal residue" evidence="2">
    <location>
        <position position="1"/>
    </location>
</feature>
<organism evidence="2 3">
    <name type="scientific">Volvox reticuliferus</name>
    <dbReference type="NCBI Taxonomy" id="1737510"/>
    <lineage>
        <taxon>Eukaryota</taxon>
        <taxon>Viridiplantae</taxon>
        <taxon>Chlorophyta</taxon>
        <taxon>core chlorophytes</taxon>
        <taxon>Chlorophyceae</taxon>
        <taxon>CS clade</taxon>
        <taxon>Chlamydomonadales</taxon>
        <taxon>Volvocaceae</taxon>
        <taxon>Volvox</taxon>
    </lineage>
</organism>
<protein>
    <submittedName>
        <fullName evidence="2">Uncharacterized protein</fullName>
    </submittedName>
</protein>
<feature type="compositionally biased region" description="Acidic residues" evidence="1">
    <location>
        <begin position="134"/>
        <end position="148"/>
    </location>
</feature>
<sequence length="148" mass="15075">PSSPQRASRGSGVSLDAFVAARKAAVGTMTKPNAAELLSALRTRWDPEEGEGAAGGSRGGGPEAADGGDASEDGASLTHGSALPAVAANVRLDDLVSALRHDLPAQEAALRSLKMRLGISAVRLGWARRRDSGADDDDDDEAEEGDGD</sequence>
<accession>A0A8J4CMU6</accession>
<dbReference type="EMBL" id="BNCP01000035">
    <property type="protein sequence ID" value="GIL86351.1"/>
    <property type="molecule type" value="Genomic_DNA"/>
</dbReference>
<dbReference type="Proteomes" id="UP000747110">
    <property type="component" value="Unassembled WGS sequence"/>
</dbReference>
<evidence type="ECO:0000313" key="3">
    <source>
        <dbReference type="Proteomes" id="UP000747110"/>
    </source>
</evidence>
<feature type="non-terminal residue" evidence="2">
    <location>
        <position position="148"/>
    </location>
</feature>
<feature type="region of interest" description="Disordered" evidence="1">
    <location>
        <begin position="128"/>
        <end position="148"/>
    </location>
</feature>